<protein>
    <submittedName>
        <fullName evidence="2">Uncharacterized protein</fullName>
    </submittedName>
</protein>
<keyword evidence="3" id="KW-1185">Reference proteome</keyword>
<feature type="region of interest" description="Disordered" evidence="1">
    <location>
        <begin position="1"/>
        <end position="43"/>
    </location>
</feature>
<gene>
    <name evidence="2" type="ORF">KC01_LOCUS8215</name>
</gene>
<name>A0AAV2JH54_KNICA</name>
<organism evidence="2 3">
    <name type="scientific">Knipowitschia caucasica</name>
    <name type="common">Caucasian dwarf goby</name>
    <name type="synonym">Pomatoschistus caucasicus</name>
    <dbReference type="NCBI Taxonomy" id="637954"/>
    <lineage>
        <taxon>Eukaryota</taxon>
        <taxon>Metazoa</taxon>
        <taxon>Chordata</taxon>
        <taxon>Craniata</taxon>
        <taxon>Vertebrata</taxon>
        <taxon>Euteleostomi</taxon>
        <taxon>Actinopterygii</taxon>
        <taxon>Neopterygii</taxon>
        <taxon>Teleostei</taxon>
        <taxon>Neoteleostei</taxon>
        <taxon>Acanthomorphata</taxon>
        <taxon>Gobiaria</taxon>
        <taxon>Gobiiformes</taxon>
        <taxon>Gobioidei</taxon>
        <taxon>Gobiidae</taxon>
        <taxon>Gobiinae</taxon>
        <taxon>Knipowitschia</taxon>
    </lineage>
</organism>
<sequence>MLQSLTSPPGLAQSGLAQPGLGQPGLGQPGLGQSGLAPSGLAQPGLVQSGLANPITSHFRLPFTKRQKIQYDNNAFILSGCEPICRDRGMERWDLS</sequence>
<evidence type="ECO:0000256" key="1">
    <source>
        <dbReference type="SAM" id="MobiDB-lite"/>
    </source>
</evidence>
<accession>A0AAV2JH54</accession>
<reference evidence="2 3" key="1">
    <citation type="submission" date="2024-04" db="EMBL/GenBank/DDBJ databases">
        <authorList>
            <person name="Waldvogel A.-M."/>
            <person name="Schoenle A."/>
        </authorList>
    </citation>
    <scope>NUCLEOTIDE SEQUENCE [LARGE SCALE GENOMIC DNA]</scope>
</reference>
<feature type="compositionally biased region" description="Low complexity" evidence="1">
    <location>
        <begin position="10"/>
        <end position="21"/>
    </location>
</feature>
<dbReference type="EMBL" id="OZ035835">
    <property type="protein sequence ID" value="CAL1576815.1"/>
    <property type="molecule type" value="Genomic_DNA"/>
</dbReference>
<evidence type="ECO:0000313" key="3">
    <source>
        <dbReference type="Proteomes" id="UP001497482"/>
    </source>
</evidence>
<dbReference type="Proteomes" id="UP001497482">
    <property type="component" value="Chromosome 13"/>
</dbReference>
<feature type="compositionally biased region" description="Gly residues" evidence="1">
    <location>
        <begin position="22"/>
        <end position="33"/>
    </location>
</feature>
<dbReference type="AlphaFoldDB" id="A0AAV2JH54"/>
<evidence type="ECO:0000313" key="2">
    <source>
        <dbReference type="EMBL" id="CAL1576815.1"/>
    </source>
</evidence>
<proteinExistence type="predicted"/>